<dbReference type="Gene3D" id="3.40.800.10">
    <property type="entry name" value="Ureohydrolase domain"/>
    <property type="match status" value="1"/>
</dbReference>
<dbReference type="InterPro" id="IPR023696">
    <property type="entry name" value="Ureohydrolase_dom_sf"/>
</dbReference>
<dbReference type="SUPFAM" id="SSF52768">
    <property type="entry name" value="Arginase/deacetylase"/>
    <property type="match status" value="1"/>
</dbReference>
<comment type="similarity">
    <text evidence="1">Belongs to the arginase family.</text>
</comment>
<protein>
    <submittedName>
        <fullName evidence="2">Arginase</fullName>
    </submittedName>
</protein>
<evidence type="ECO:0000313" key="3">
    <source>
        <dbReference type="Proteomes" id="UP000307244"/>
    </source>
</evidence>
<reference evidence="2 3" key="1">
    <citation type="submission" date="2019-04" db="EMBL/GenBank/DDBJ databases">
        <title>Pedobacter sp. RP-3-15 sp. nov., isolated from Arctic soil.</title>
        <authorList>
            <person name="Dahal R.H."/>
            <person name="Kim D.-U."/>
        </authorList>
    </citation>
    <scope>NUCLEOTIDE SEQUENCE [LARGE SCALE GENOMIC DNA]</scope>
    <source>
        <strain evidence="2 3">RP-3-15</strain>
    </source>
</reference>
<dbReference type="Pfam" id="PF00491">
    <property type="entry name" value="Arginase"/>
    <property type="match status" value="1"/>
</dbReference>
<dbReference type="Proteomes" id="UP000307244">
    <property type="component" value="Unassembled WGS sequence"/>
</dbReference>
<dbReference type="GO" id="GO:0016813">
    <property type="term" value="F:hydrolase activity, acting on carbon-nitrogen (but not peptide) bonds, in linear amidines"/>
    <property type="evidence" value="ECO:0007669"/>
    <property type="project" value="UniProtKB-ARBA"/>
</dbReference>
<organism evidence="2 3">
    <name type="scientific">Pedobacter frigoris</name>
    <dbReference type="NCBI Taxonomy" id="2571272"/>
    <lineage>
        <taxon>Bacteria</taxon>
        <taxon>Pseudomonadati</taxon>
        <taxon>Bacteroidota</taxon>
        <taxon>Sphingobacteriia</taxon>
        <taxon>Sphingobacteriales</taxon>
        <taxon>Sphingobacteriaceae</taxon>
        <taxon>Pedobacter</taxon>
    </lineage>
</organism>
<dbReference type="AlphaFoldDB" id="A0A4U1CHC2"/>
<dbReference type="EMBL" id="SWBQ01000004">
    <property type="protein sequence ID" value="TKC05292.1"/>
    <property type="molecule type" value="Genomic_DNA"/>
</dbReference>
<dbReference type="PROSITE" id="PS51409">
    <property type="entry name" value="ARGINASE_2"/>
    <property type="match status" value="1"/>
</dbReference>
<dbReference type="GO" id="GO:0046872">
    <property type="term" value="F:metal ion binding"/>
    <property type="evidence" value="ECO:0007669"/>
    <property type="project" value="InterPro"/>
</dbReference>
<evidence type="ECO:0000313" key="2">
    <source>
        <dbReference type="EMBL" id="TKC05292.1"/>
    </source>
</evidence>
<dbReference type="CDD" id="cd09988">
    <property type="entry name" value="Formimidoylglutamase"/>
    <property type="match status" value="1"/>
</dbReference>
<sequence length="322" mass="35555">MEGLKIYTPEDIRALVNIREGETKLGECVQFILSLEELETSSAAFVLIGIPEDIGVRANHGIAGASSAWQPALKAILNIQSNRFLQGSELLVLGHFIFNDPEVLEIGALQQKVEQIDTIVYELIERIVAAGKTPIAIGGGHNNAYPIIKGTSLAKQRAIHVINIDAHADLRPATGRHSGNGFSYALKHNYLGKYGIFGLHQNYNNEAILREIDSNPDIYTIFFEEVLTNPNFKIQYWKELAENFESPGLEIDLDSIENVLSSAASPSGFNLNLIRDILLTSTKKYAYLHICEGAVAMSDGRTDQQTAKVIAYLVTDFLKNQK</sequence>
<dbReference type="InterPro" id="IPR006035">
    <property type="entry name" value="Ureohydrolase"/>
</dbReference>
<comment type="caution">
    <text evidence="2">The sequence shown here is derived from an EMBL/GenBank/DDBJ whole genome shotgun (WGS) entry which is preliminary data.</text>
</comment>
<keyword evidence="3" id="KW-1185">Reference proteome</keyword>
<dbReference type="OrthoDB" id="9788689at2"/>
<evidence type="ECO:0000256" key="1">
    <source>
        <dbReference type="PROSITE-ProRule" id="PRU00742"/>
    </source>
</evidence>
<proteinExistence type="inferred from homology"/>
<accession>A0A4U1CHC2</accession>
<name>A0A4U1CHC2_9SPHI</name>
<gene>
    <name evidence="2" type="ORF">FA047_14420</name>
</gene>